<dbReference type="SUPFAM" id="SSF53254">
    <property type="entry name" value="Phosphoglycerate mutase-like"/>
    <property type="match status" value="1"/>
</dbReference>
<dbReference type="AlphaFoldDB" id="A0A1N6QVV5"/>
<dbReference type="InterPro" id="IPR029033">
    <property type="entry name" value="His_PPase_superfam"/>
</dbReference>
<dbReference type="RefSeq" id="WP_076467001.1">
    <property type="nucleotide sequence ID" value="NZ_FTNF01000001.1"/>
</dbReference>
<evidence type="ECO:0000256" key="2">
    <source>
        <dbReference type="SAM" id="MobiDB-lite"/>
    </source>
</evidence>
<dbReference type="GO" id="GO:0016787">
    <property type="term" value="F:hydrolase activity"/>
    <property type="evidence" value="ECO:0007669"/>
    <property type="project" value="UniProtKB-KW"/>
</dbReference>
<name>A0A1N6QVV5_9ACTN</name>
<dbReference type="EMBL" id="FTNF01000001">
    <property type="protein sequence ID" value="SIQ20678.1"/>
    <property type="molecule type" value="Genomic_DNA"/>
</dbReference>
<accession>A0A1N6QVV5</accession>
<dbReference type="PANTHER" id="PTHR20935">
    <property type="entry name" value="PHOSPHOGLYCERATE MUTASE-RELATED"/>
    <property type="match status" value="1"/>
</dbReference>
<dbReference type="InterPro" id="IPR051021">
    <property type="entry name" value="Mito_Ser/Thr_phosphatase"/>
</dbReference>
<sequence length="209" mass="22199">MPTRLLLLARHGEQDVPPETPPGTDPPEAGLSIRGRRQAELLGERLRGVPVDAIHHGPLPRAAETARLVSAALPGVPVNATELAGDHLPEDTPAAGLPPAYARLLAGFDPAERADGPRLTAEAVRRFAGAPDGGDRYDLVVTHTFLIGWLVRDALGAPGSRWLGLNHHNAGLTVIRYRTGVPPTLIAFNDVAHLPAELRGTGLPAEYRL</sequence>
<protein>
    <submittedName>
        <fullName evidence="3">Probable phosphoglycerate mutase</fullName>
    </submittedName>
</protein>
<organism evidence="3 4">
    <name type="scientific">Micromonospora avicenniae</name>
    <dbReference type="NCBI Taxonomy" id="1198245"/>
    <lineage>
        <taxon>Bacteria</taxon>
        <taxon>Bacillati</taxon>
        <taxon>Actinomycetota</taxon>
        <taxon>Actinomycetes</taxon>
        <taxon>Micromonosporales</taxon>
        <taxon>Micromonosporaceae</taxon>
        <taxon>Micromonospora</taxon>
    </lineage>
</organism>
<dbReference type="Gene3D" id="3.40.50.1240">
    <property type="entry name" value="Phosphoglycerate mutase-like"/>
    <property type="match status" value="1"/>
</dbReference>
<dbReference type="CDD" id="cd07040">
    <property type="entry name" value="HP"/>
    <property type="match status" value="1"/>
</dbReference>
<dbReference type="PANTHER" id="PTHR20935:SF0">
    <property type="entry name" value="SERINE_THREONINE-PROTEIN PHOSPHATASE PGAM5, MITOCHONDRIAL"/>
    <property type="match status" value="1"/>
</dbReference>
<evidence type="ECO:0000256" key="1">
    <source>
        <dbReference type="ARBA" id="ARBA00022801"/>
    </source>
</evidence>
<dbReference type="STRING" id="1198245.SAMN05444858_101498"/>
<gene>
    <name evidence="3" type="ORF">SAMN05444858_101498</name>
</gene>
<dbReference type="Proteomes" id="UP000186004">
    <property type="component" value="Unassembled WGS sequence"/>
</dbReference>
<feature type="region of interest" description="Disordered" evidence="2">
    <location>
        <begin position="11"/>
        <end position="31"/>
    </location>
</feature>
<reference evidence="3 4" key="1">
    <citation type="submission" date="2017-01" db="EMBL/GenBank/DDBJ databases">
        <authorList>
            <person name="Mah S.A."/>
            <person name="Swanson W.J."/>
            <person name="Moy G.W."/>
            <person name="Vacquier V.D."/>
        </authorList>
    </citation>
    <scope>NUCLEOTIDE SEQUENCE [LARGE SCALE GENOMIC DNA]</scope>
    <source>
        <strain evidence="3 4">DSM 45758</strain>
    </source>
</reference>
<proteinExistence type="predicted"/>
<dbReference type="OrthoDB" id="9800841at2"/>
<keyword evidence="1" id="KW-0378">Hydrolase</keyword>
<evidence type="ECO:0000313" key="4">
    <source>
        <dbReference type="Proteomes" id="UP000186004"/>
    </source>
</evidence>
<dbReference type="InterPro" id="IPR013078">
    <property type="entry name" value="His_Pase_superF_clade-1"/>
</dbReference>
<dbReference type="Pfam" id="PF00300">
    <property type="entry name" value="His_Phos_1"/>
    <property type="match status" value="2"/>
</dbReference>
<evidence type="ECO:0000313" key="3">
    <source>
        <dbReference type="EMBL" id="SIQ20678.1"/>
    </source>
</evidence>
<keyword evidence="4" id="KW-1185">Reference proteome</keyword>